<dbReference type="RefSeq" id="WP_211430362.1">
    <property type="nucleotide sequence ID" value="NZ_CP072649.1"/>
</dbReference>
<comment type="cofactor">
    <cofactor evidence="9">
        <name>Zn(2+)</name>
        <dbReference type="ChEBI" id="CHEBI:29105"/>
    </cofactor>
    <text evidence="9">Binds 1 zinc ion per subunit.</text>
</comment>
<evidence type="ECO:0000256" key="5">
    <source>
        <dbReference type="ARBA" id="ARBA00022833"/>
    </source>
</evidence>
<feature type="signal peptide" evidence="10">
    <location>
        <begin position="1"/>
        <end position="26"/>
    </location>
</feature>
<dbReference type="Proteomes" id="UP000676506">
    <property type="component" value="Chromosome 2"/>
</dbReference>
<dbReference type="InterPro" id="IPR009045">
    <property type="entry name" value="Zn_M74/Hedgehog-like"/>
</dbReference>
<evidence type="ECO:0000256" key="10">
    <source>
        <dbReference type="SAM" id="SignalP"/>
    </source>
</evidence>
<dbReference type="EC" id="3.4.13.22" evidence="9"/>
<evidence type="ECO:0000256" key="4">
    <source>
        <dbReference type="ARBA" id="ARBA00022801"/>
    </source>
</evidence>
<keyword evidence="6 9" id="KW-0224">Dipeptidase</keyword>
<dbReference type="EMBL" id="CP072649">
    <property type="protein sequence ID" value="QUW04473.1"/>
    <property type="molecule type" value="Genomic_DNA"/>
</dbReference>
<protein>
    <recommendedName>
        <fullName evidence="9">D-alanyl-D-alanine dipeptidase</fullName>
        <shortName evidence="9">D-Ala-D-Ala dipeptidase</shortName>
        <ecNumber evidence="9">3.4.13.22</ecNumber>
    </recommendedName>
</protein>
<proteinExistence type="inferred from homology"/>
<dbReference type="HAMAP" id="MF_01924">
    <property type="entry name" value="A_A_dipeptidase"/>
    <property type="match status" value="1"/>
</dbReference>
<keyword evidence="10" id="KW-0732">Signal</keyword>
<dbReference type="SUPFAM" id="SSF55166">
    <property type="entry name" value="Hedgehog/DD-peptidase"/>
    <property type="match status" value="1"/>
</dbReference>
<feature type="active site" description="Proton donor/acceptor" evidence="9">
    <location>
        <position position="199"/>
    </location>
</feature>
<dbReference type="CDD" id="cd14840">
    <property type="entry name" value="D-Ala-D-Ala_dipeptidase_Aad"/>
    <property type="match status" value="1"/>
</dbReference>
<comment type="function">
    <text evidence="9">Catalyzes hydrolysis of the D-alanyl-D-alanine dipeptide.</text>
</comment>
<feature type="chain" id="PRO_5046366299" description="D-alanyl-D-alanine dipeptidase" evidence="10">
    <location>
        <begin position="27"/>
        <end position="239"/>
    </location>
</feature>
<organism evidence="11 12">
    <name type="scientific">Chloracidobacterium validum</name>
    <dbReference type="NCBI Taxonomy" id="2821543"/>
    <lineage>
        <taxon>Bacteria</taxon>
        <taxon>Pseudomonadati</taxon>
        <taxon>Acidobacteriota</taxon>
        <taxon>Terriglobia</taxon>
        <taxon>Terriglobales</taxon>
        <taxon>Acidobacteriaceae</taxon>
        <taxon>Chloracidobacterium</taxon>
    </lineage>
</organism>
<evidence type="ECO:0000256" key="9">
    <source>
        <dbReference type="HAMAP-Rule" id="MF_01924"/>
    </source>
</evidence>
<comment type="catalytic activity">
    <reaction evidence="1 9">
        <text>D-alanyl-D-alanine + H2O = 2 D-alanine</text>
        <dbReference type="Rhea" id="RHEA:20661"/>
        <dbReference type="ChEBI" id="CHEBI:15377"/>
        <dbReference type="ChEBI" id="CHEBI:57416"/>
        <dbReference type="ChEBI" id="CHEBI:57822"/>
        <dbReference type="EC" id="3.4.13.22"/>
    </reaction>
</comment>
<comment type="similarity">
    <text evidence="9">Belongs to the peptidase M15D family.</text>
</comment>
<evidence type="ECO:0000256" key="7">
    <source>
        <dbReference type="ARBA" id="ARBA00023049"/>
    </source>
</evidence>
<reference evidence="11 12" key="1">
    <citation type="submission" date="2021-03" db="EMBL/GenBank/DDBJ databases">
        <title>Genomic and phenotypic characterization of Chloracidobacterium isolates provides evidence for multiple species.</title>
        <authorList>
            <person name="Saini M.K."/>
            <person name="Costas A.M.G."/>
            <person name="Tank M."/>
            <person name="Bryant D.A."/>
        </authorList>
    </citation>
    <scope>NUCLEOTIDE SEQUENCE [LARGE SCALE GENOMIC DNA]</scope>
    <source>
        <strain evidence="11 12">BV2-C</strain>
    </source>
</reference>
<evidence type="ECO:0000256" key="3">
    <source>
        <dbReference type="ARBA" id="ARBA00022723"/>
    </source>
</evidence>
<keyword evidence="12" id="KW-1185">Reference proteome</keyword>
<gene>
    <name evidence="11" type="ORF">J8C06_11810</name>
</gene>
<name>A0ABX8BCB0_9BACT</name>
<evidence type="ECO:0000256" key="6">
    <source>
        <dbReference type="ARBA" id="ARBA00022997"/>
    </source>
</evidence>
<evidence type="ECO:0000313" key="12">
    <source>
        <dbReference type="Proteomes" id="UP000676506"/>
    </source>
</evidence>
<dbReference type="PANTHER" id="PTHR43126:SF1">
    <property type="entry name" value="D-ALANYL-D-ALANINE DIPEPTIDASE"/>
    <property type="match status" value="1"/>
</dbReference>
<keyword evidence="2 9" id="KW-0645">Protease</keyword>
<dbReference type="PANTHER" id="PTHR43126">
    <property type="entry name" value="D-ALANYL-D-ALANINE DIPEPTIDASE"/>
    <property type="match status" value="1"/>
</dbReference>
<keyword evidence="4 9" id="KW-0378">Hydrolase</keyword>
<keyword evidence="5 9" id="KW-0862">Zinc</keyword>
<evidence type="ECO:0000313" key="11">
    <source>
        <dbReference type="EMBL" id="QUW04473.1"/>
    </source>
</evidence>
<feature type="binding site" evidence="9">
    <location>
        <position position="202"/>
    </location>
    <ligand>
        <name>Zn(2+)</name>
        <dbReference type="ChEBI" id="CHEBI:29105"/>
        <note>catalytic</note>
    </ligand>
</feature>
<feature type="binding site" evidence="9">
    <location>
        <position position="134"/>
    </location>
    <ligand>
        <name>Zn(2+)</name>
        <dbReference type="ChEBI" id="CHEBI:29105"/>
        <note>catalytic</note>
    </ligand>
</feature>
<accession>A0ABX8BCB0</accession>
<feature type="site" description="Transition state stabilizer" evidence="9">
    <location>
        <position position="105"/>
    </location>
</feature>
<dbReference type="Gene3D" id="3.30.1380.10">
    <property type="match status" value="1"/>
</dbReference>
<evidence type="ECO:0000256" key="2">
    <source>
        <dbReference type="ARBA" id="ARBA00022670"/>
    </source>
</evidence>
<dbReference type="InterPro" id="IPR000755">
    <property type="entry name" value="A_A_dipeptidase"/>
</dbReference>
<dbReference type="Pfam" id="PF01427">
    <property type="entry name" value="Peptidase_M15"/>
    <property type="match status" value="1"/>
</dbReference>
<keyword evidence="3 9" id="KW-0479">Metal-binding</keyword>
<sequence>MLRTRWLITLWLVWVLAGLATTPAQDVGPPVETGDFRPSELVEIIRLDPTIKLDIRYATENNFVGRPVYTEARAFLQRPAAEALAQAHRWLQTHGYGLVVFDGYRPWRVTKLFWDLTPPDKRDYVADPAKGSLHNRGCAVDVSLYDLKTGELVTMPSDYDEMSERAHPDYAGGTEEQRRLRDLLRAAMERFDFKVYRYEWWHFDYKDWRKYRVQDIPFAEIPVVELPSPDPPSPASFRP</sequence>
<keyword evidence="7 9" id="KW-0482">Metalloprotease</keyword>
<feature type="binding site" evidence="9">
    <location>
        <position position="141"/>
    </location>
    <ligand>
        <name>Zn(2+)</name>
        <dbReference type="ChEBI" id="CHEBI:29105"/>
        <note>catalytic</note>
    </ligand>
</feature>
<evidence type="ECO:0000256" key="1">
    <source>
        <dbReference type="ARBA" id="ARBA00001362"/>
    </source>
</evidence>
<keyword evidence="8" id="KW-0961">Cell wall biogenesis/degradation</keyword>
<evidence type="ECO:0000256" key="8">
    <source>
        <dbReference type="ARBA" id="ARBA00023316"/>
    </source>
</evidence>